<gene>
    <name evidence="1" type="primary">ORF11</name>
</gene>
<name>A0A0N9RLH1_HHV8</name>
<reference evidence="1" key="1">
    <citation type="journal article" date="2015" name="J. Virol.">
        <title>Whole-Genome Sequencing of Kaposi's Sarcoma-Associated Herpesvirus from Zambian Kaposi's Sarcoma Biopsy Specimens Reveals Unique Viral Diversity.</title>
        <authorList>
            <person name="Olp L.N."/>
            <person name="Jeanniard A."/>
            <person name="Marimo C."/>
            <person name="West J.T."/>
            <person name="Wood C."/>
        </authorList>
    </citation>
    <scope>NUCLEOTIDE SEQUENCE</scope>
    <source>
        <strain evidence="1">ZM004</strain>
    </source>
</reference>
<dbReference type="InterPro" id="IPR006882">
    <property type="entry name" value="Herpes_Orf11"/>
</dbReference>
<dbReference type="EMBL" id="KT271453">
    <property type="protein sequence ID" value="ALH44159.1"/>
    <property type="molecule type" value="Genomic_DNA"/>
</dbReference>
<proteinExistence type="predicted"/>
<evidence type="ECO:0000313" key="1">
    <source>
        <dbReference type="EMBL" id="ALH44159.1"/>
    </source>
</evidence>
<organismHost>
    <name type="scientific">Homo sapiens</name>
    <name type="common">Human</name>
    <dbReference type="NCBI Taxonomy" id="9606"/>
</organismHost>
<sequence length="407" mass="45267">MAQESEQCSRAFAVCSSKRQLGRGEPVWDSVIHPSHIVISNRVPLLLREQHICLPSCPSVGQILHRAYPNFTFDNTHRKQQTETYTAFYAFGDQNNKVRILPTVVESSSSVLIFRLHASVSANIAAGGLKIIILALTLVHAQGVYLRCGKDLSTPHCAPAIVQREVLSSGFEPQFTVTGIPVTSSNLNQCYFLVRKPKCRLAKPFARLSAETTEECRVRSIRLGKTHLRISVTAPAHETPVWGLVTTSFSLTPTAPLAFDRNPYNHETFACNARHYIPVIYSGPKITLAPRGRQVVWHNNSYTSSLPCKVTAIVSNHCCNCDIFLEDSEWRPNKPAPLKLVNTSDHPVILEPDTHIGNALFIIAPKARGLRRLTRLTTKTIELPGGVKIDSRKLQTFRKMYVATGRS</sequence>
<organism evidence="1">
    <name type="scientific">Human herpesvirus 8</name>
    <name type="common">HHV-8</name>
    <name type="synonym">Kaposi's sarcoma-associated herpesvirus</name>
    <dbReference type="NCBI Taxonomy" id="37296"/>
    <lineage>
        <taxon>Viruses</taxon>
        <taxon>Duplodnaviria</taxon>
        <taxon>Heunggongvirae</taxon>
        <taxon>Peploviricota</taxon>
        <taxon>Herviviricetes</taxon>
        <taxon>Herpesvirales</taxon>
        <taxon>Orthoherpesviridae</taxon>
        <taxon>Gammaherpesvirinae</taxon>
        <taxon>Rhadinovirus</taxon>
        <taxon>Rhadinovirus humangamma8</taxon>
    </lineage>
</organism>
<dbReference type="Pfam" id="PF04797">
    <property type="entry name" value="Herpes_ORF11"/>
    <property type="match status" value="1"/>
</dbReference>
<protein>
    <submittedName>
        <fullName evidence="1">ORF11</fullName>
    </submittedName>
</protein>
<accession>A0A0N9RLH1</accession>